<feature type="region of interest" description="Disordered" evidence="1">
    <location>
        <begin position="423"/>
        <end position="486"/>
    </location>
</feature>
<accession>A0A0D3KGE0</accession>
<dbReference type="KEGG" id="ehx:EMIHUDRAFT_111043"/>
<feature type="compositionally biased region" description="Pro residues" evidence="1">
    <location>
        <begin position="429"/>
        <end position="454"/>
    </location>
</feature>
<evidence type="ECO:0000313" key="3">
    <source>
        <dbReference type="Proteomes" id="UP000013827"/>
    </source>
</evidence>
<proteinExistence type="predicted"/>
<dbReference type="PANTHER" id="PTHR45725:SF18">
    <property type="entry name" value="ORC1-LIKE AAA ATPASE DOMAIN-CONTAINING PROTEIN"/>
    <property type="match status" value="1"/>
</dbReference>
<organism evidence="2 3">
    <name type="scientific">Emiliania huxleyi (strain CCMP1516)</name>
    <dbReference type="NCBI Taxonomy" id="280463"/>
    <lineage>
        <taxon>Eukaryota</taxon>
        <taxon>Haptista</taxon>
        <taxon>Haptophyta</taxon>
        <taxon>Prymnesiophyceae</taxon>
        <taxon>Isochrysidales</taxon>
        <taxon>Noelaerhabdaceae</taxon>
        <taxon>Emiliania</taxon>
    </lineage>
</organism>
<sequence length="832" mass="85326">MPAAHAADVIIAKSLASDQRLTVLLWGVEVLEALLASGGDLSHIEEVVLCSSDGPAESACPPIAVSSWRCPCKRPAQLAALRRAILKGERPRVAVVYASPPATASVALRCVQLYSSLPQSCLLILAPETPSREAGTFGGSNKVVLCAGRERRTLHQLGGDRAARAAAWRSFLLAGAGASASEAAEAPAGLVVASRSPEGAEAAGGEAAAGGGEAAEGESCLFPPVVLSVVDQLAELRRAADRLVVGGGEAGAQFPLRGGWSGRLVPSCASRYQGGGYAAHHYVAEPPSEHSACYELRLEEGEGEVQWEGGGGAAGGARVGYIALLPYGSSEPSLQFPTAVAWRTLHAAQEGREVERLVVLPSCRGRGVMRALLSACDAFHSLGLPAVHDTFLASSALAYEGHREAAVCGVRRPLKRYARVLPPEAALPSPSPPPPSPPPPPPWQPSPFAPPPRAPAGRQAPGCRQRAGSETASSAGEAAAASPLPPPQLAAPAVAADASAGAAAEAAGAAAEAAEAEAATLRAVRSHVNKLTPESEALLLPRLAALCRSRRFRALTPTLRLLVRRAAREPVYAELYARSVAALASLLCAAPSAAELASGGGGAAAAAEGGACSSAAVAFALAAVLRELLQSDLALEGSGDGGAGGAVAQLAAAGLVAPAALCELLRGAPLPLLVAALRRAGGLLHAAAEAQLQPLLERLAAAAPALAGPLRCRALELLQRAERGWPQEAREAARGRATALAEVRQVAAAELGVILLPRDAPPERLRGLREGWVHWYVGTPVVHPSFPHTRFQFFEESGRFQFFEETNGAAPVLAGTSDESPSALRSECSDRA</sequence>
<keyword evidence="3" id="KW-1185">Reference proteome</keyword>
<feature type="region of interest" description="Disordered" evidence="1">
    <location>
        <begin position="811"/>
        <end position="832"/>
    </location>
</feature>
<dbReference type="EnsemblProtists" id="EOD34825">
    <property type="protein sequence ID" value="EOD34825"/>
    <property type="gene ID" value="EMIHUDRAFT_111043"/>
</dbReference>
<evidence type="ECO:0000313" key="2">
    <source>
        <dbReference type="EnsemblProtists" id="EOD34825"/>
    </source>
</evidence>
<feature type="compositionally biased region" description="Low complexity" evidence="1">
    <location>
        <begin position="468"/>
        <end position="482"/>
    </location>
</feature>
<dbReference type="InterPro" id="IPR051425">
    <property type="entry name" value="Formin_Homology"/>
</dbReference>
<protein>
    <recommendedName>
        <fullName evidence="4">N-acetyltransferase domain-containing protein</fullName>
    </recommendedName>
</protein>
<evidence type="ECO:0000256" key="1">
    <source>
        <dbReference type="SAM" id="MobiDB-lite"/>
    </source>
</evidence>
<dbReference type="PANTHER" id="PTHR45725">
    <property type="entry name" value="FORMIN HOMOLOGY 2 FAMILY MEMBER"/>
    <property type="match status" value="1"/>
</dbReference>
<reference evidence="3" key="1">
    <citation type="journal article" date="2013" name="Nature">
        <title>Pan genome of the phytoplankton Emiliania underpins its global distribution.</title>
        <authorList>
            <person name="Read B.A."/>
            <person name="Kegel J."/>
            <person name="Klute M.J."/>
            <person name="Kuo A."/>
            <person name="Lefebvre S.C."/>
            <person name="Maumus F."/>
            <person name="Mayer C."/>
            <person name="Miller J."/>
            <person name="Monier A."/>
            <person name="Salamov A."/>
            <person name="Young J."/>
            <person name="Aguilar M."/>
            <person name="Claverie J.M."/>
            <person name="Frickenhaus S."/>
            <person name="Gonzalez K."/>
            <person name="Herman E.K."/>
            <person name="Lin Y.C."/>
            <person name="Napier J."/>
            <person name="Ogata H."/>
            <person name="Sarno A.F."/>
            <person name="Shmutz J."/>
            <person name="Schroeder D."/>
            <person name="de Vargas C."/>
            <person name="Verret F."/>
            <person name="von Dassow P."/>
            <person name="Valentin K."/>
            <person name="Van de Peer Y."/>
            <person name="Wheeler G."/>
            <person name="Dacks J.B."/>
            <person name="Delwiche C.F."/>
            <person name="Dyhrman S.T."/>
            <person name="Glockner G."/>
            <person name="John U."/>
            <person name="Richards T."/>
            <person name="Worden A.Z."/>
            <person name="Zhang X."/>
            <person name="Grigoriev I.V."/>
            <person name="Allen A.E."/>
            <person name="Bidle K."/>
            <person name="Borodovsky M."/>
            <person name="Bowler C."/>
            <person name="Brownlee C."/>
            <person name="Cock J.M."/>
            <person name="Elias M."/>
            <person name="Gladyshev V.N."/>
            <person name="Groth M."/>
            <person name="Guda C."/>
            <person name="Hadaegh A."/>
            <person name="Iglesias-Rodriguez M.D."/>
            <person name="Jenkins J."/>
            <person name="Jones B.M."/>
            <person name="Lawson T."/>
            <person name="Leese F."/>
            <person name="Lindquist E."/>
            <person name="Lobanov A."/>
            <person name="Lomsadze A."/>
            <person name="Malik S.B."/>
            <person name="Marsh M.E."/>
            <person name="Mackinder L."/>
            <person name="Mock T."/>
            <person name="Mueller-Roeber B."/>
            <person name="Pagarete A."/>
            <person name="Parker M."/>
            <person name="Probert I."/>
            <person name="Quesneville H."/>
            <person name="Raines C."/>
            <person name="Rensing S.A."/>
            <person name="Riano-Pachon D.M."/>
            <person name="Richier S."/>
            <person name="Rokitta S."/>
            <person name="Shiraiwa Y."/>
            <person name="Soanes D.M."/>
            <person name="van der Giezen M."/>
            <person name="Wahlund T.M."/>
            <person name="Williams B."/>
            <person name="Wilson W."/>
            <person name="Wolfe G."/>
            <person name="Wurch L.L."/>
        </authorList>
    </citation>
    <scope>NUCLEOTIDE SEQUENCE</scope>
</reference>
<reference evidence="2" key="2">
    <citation type="submission" date="2024-10" db="UniProtKB">
        <authorList>
            <consortium name="EnsemblProtists"/>
        </authorList>
    </citation>
    <scope>IDENTIFICATION</scope>
</reference>
<dbReference type="PaxDb" id="2903-EOD34825"/>
<dbReference type="HOGENOM" id="CLU_341144_0_0_1"/>
<dbReference type="AlphaFoldDB" id="A0A0D3KGE0"/>
<dbReference type="InterPro" id="IPR016181">
    <property type="entry name" value="Acyl_CoA_acyltransferase"/>
</dbReference>
<dbReference type="RefSeq" id="XP_005787254.1">
    <property type="nucleotide sequence ID" value="XM_005787197.1"/>
</dbReference>
<evidence type="ECO:0008006" key="4">
    <source>
        <dbReference type="Google" id="ProtNLM"/>
    </source>
</evidence>
<dbReference type="SUPFAM" id="SSF55729">
    <property type="entry name" value="Acyl-CoA N-acyltransferases (Nat)"/>
    <property type="match status" value="1"/>
</dbReference>
<dbReference type="Proteomes" id="UP000013827">
    <property type="component" value="Unassembled WGS sequence"/>
</dbReference>
<dbReference type="GeneID" id="17280095"/>
<name>A0A0D3KGE0_EMIH1</name>